<keyword evidence="4" id="KW-1185">Reference proteome</keyword>
<feature type="transmembrane region" description="Helical" evidence="1">
    <location>
        <begin position="62"/>
        <end position="86"/>
    </location>
</feature>
<feature type="transmembrane region" description="Helical" evidence="1">
    <location>
        <begin position="98"/>
        <end position="119"/>
    </location>
</feature>
<feature type="transmembrane region" description="Helical" evidence="1">
    <location>
        <begin position="178"/>
        <end position="205"/>
    </location>
</feature>
<comment type="caution">
    <text evidence="3">The sequence shown here is derived from an EMBL/GenBank/DDBJ whole genome shotgun (WGS) entry which is preliminary data.</text>
</comment>
<feature type="transmembrane region" description="Helical" evidence="1">
    <location>
        <begin position="36"/>
        <end position="56"/>
    </location>
</feature>
<protein>
    <submittedName>
        <fullName evidence="3">Membrane protease YdiL (CAAX protease family)</fullName>
    </submittedName>
</protein>
<keyword evidence="3" id="KW-0645">Protease</keyword>
<gene>
    <name evidence="3" type="ORF">F4553_007667</name>
</gene>
<keyword evidence="1" id="KW-0472">Membrane</keyword>
<dbReference type="GO" id="GO:0004175">
    <property type="term" value="F:endopeptidase activity"/>
    <property type="evidence" value="ECO:0007669"/>
    <property type="project" value="UniProtKB-ARBA"/>
</dbReference>
<dbReference type="GO" id="GO:0006508">
    <property type="term" value="P:proteolysis"/>
    <property type="evidence" value="ECO:0007669"/>
    <property type="project" value="UniProtKB-KW"/>
</dbReference>
<dbReference type="GO" id="GO:0080120">
    <property type="term" value="P:CAAX-box protein maturation"/>
    <property type="evidence" value="ECO:0007669"/>
    <property type="project" value="UniProtKB-ARBA"/>
</dbReference>
<name>A0A841C512_9ACTN</name>
<proteinExistence type="predicted"/>
<evidence type="ECO:0000313" key="4">
    <source>
        <dbReference type="Proteomes" id="UP000587527"/>
    </source>
</evidence>
<reference evidence="3 4" key="1">
    <citation type="submission" date="2020-08" db="EMBL/GenBank/DDBJ databases">
        <title>Sequencing the genomes of 1000 actinobacteria strains.</title>
        <authorList>
            <person name="Klenk H.-P."/>
        </authorList>
    </citation>
    <scope>NUCLEOTIDE SEQUENCE [LARGE SCALE GENOMIC DNA]</scope>
    <source>
        <strain evidence="3 4">DSM 45362</strain>
    </source>
</reference>
<keyword evidence="3" id="KW-0378">Hydrolase</keyword>
<sequence length="236" mass="25122">MRAAIARLRLLLAPSLIDMVPRDHAQTGAAFRRRRVVVVVTLVLGAVLLGVSLSTQPGDSSFYLRTIVLALTWAVGGLLSGPLHLGYLTFRGGLRRPLITPVATGLLIGGVFLVGALVVREIPPLNAYVVDVLDHAYQGDMVPIATVTVINAVAEEIFFRGALFAAIGRVHPVLISTVIYALVTIATGNPMLVFAAVTLGFVLALQRRSSGGILAPILTHVTWSLVMLFALTPLFD</sequence>
<dbReference type="Pfam" id="PF02517">
    <property type="entry name" value="Rce1-like"/>
    <property type="match status" value="1"/>
</dbReference>
<feature type="domain" description="CAAX prenyl protease 2/Lysostaphin resistance protein A-like" evidence="2">
    <location>
        <begin position="141"/>
        <end position="225"/>
    </location>
</feature>
<dbReference type="EMBL" id="JACHMN010000003">
    <property type="protein sequence ID" value="MBB5874233.1"/>
    <property type="molecule type" value="Genomic_DNA"/>
</dbReference>
<organism evidence="3 4">
    <name type="scientific">Allocatelliglobosispora scoriae</name>
    <dbReference type="NCBI Taxonomy" id="643052"/>
    <lineage>
        <taxon>Bacteria</taxon>
        <taxon>Bacillati</taxon>
        <taxon>Actinomycetota</taxon>
        <taxon>Actinomycetes</taxon>
        <taxon>Micromonosporales</taxon>
        <taxon>Micromonosporaceae</taxon>
        <taxon>Allocatelliglobosispora</taxon>
    </lineage>
</organism>
<dbReference type="Proteomes" id="UP000587527">
    <property type="component" value="Unassembled WGS sequence"/>
</dbReference>
<dbReference type="InterPro" id="IPR003675">
    <property type="entry name" value="Rce1/LyrA-like_dom"/>
</dbReference>
<evidence type="ECO:0000259" key="2">
    <source>
        <dbReference type="Pfam" id="PF02517"/>
    </source>
</evidence>
<dbReference type="RefSeq" id="WP_184846194.1">
    <property type="nucleotide sequence ID" value="NZ_JACHMN010000003.1"/>
</dbReference>
<evidence type="ECO:0000313" key="3">
    <source>
        <dbReference type="EMBL" id="MBB5874233.1"/>
    </source>
</evidence>
<keyword evidence="1" id="KW-1133">Transmembrane helix</keyword>
<keyword evidence="1" id="KW-0812">Transmembrane</keyword>
<evidence type="ECO:0000256" key="1">
    <source>
        <dbReference type="SAM" id="Phobius"/>
    </source>
</evidence>
<accession>A0A841C512</accession>
<dbReference type="AlphaFoldDB" id="A0A841C512"/>
<feature type="transmembrane region" description="Helical" evidence="1">
    <location>
        <begin position="217"/>
        <end position="235"/>
    </location>
</feature>